<dbReference type="EMBL" id="JBIAHM010000005">
    <property type="protein sequence ID" value="MFE9600114.1"/>
    <property type="molecule type" value="Genomic_DNA"/>
</dbReference>
<organism evidence="1 2">
    <name type="scientific">Streptomyces hokutonensis</name>
    <dbReference type="NCBI Taxonomy" id="1306990"/>
    <lineage>
        <taxon>Bacteria</taxon>
        <taxon>Bacillati</taxon>
        <taxon>Actinomycetota</taxon>
        <taxon>Actinomycetes</taxon>
        <taxon>Kitasatosporales</taxon>
        <taxon>Streptomycetaceae</taxon>
        <taxon>Streptomyces</taxon>
    </lineage>
</organism>
<sequence length="212" mass="21716">MLALLHTSPAHVPVFDALRDEDHEGLELRHYVDQELLARARREGPEAVTDAVRDALEEAVAEGARAVLCTCSTIGAVAESAGAGVGVPVLRGDRPMAAAAVAAGARVVVAATLESTLGPTAALIEEEGRRIGRAVEVRTLLVEGAWAHFEAGDTEGCARLVADAVDAVRDVDAIVLAQGSMAGAQHLTTTPVPVLSSPRLGLGAGARAARVG</sequence>
<dbReference type="Gene3D" id="3.40.50.1860">
    <property type="match status" value="1"/>
</dbReference>
<dbReference type="Proteomes" id="UP001601303">
    <property type="component" value="Unassembled WGS sequence"/>
</dbReference>
<protein>
    <submittedName>
        <fullName evidence="1">Aspartate/glutamate racemase family protein</fullName>
    </submittedName>
</protein>
<name>A0ABW6M1V4_9ACTN</name>
<keyword evidence="2" id="KW-1185">Reference proteome</keyword>
<dbReference type="InterPro" id="IPR001920">
    <property type="entry name" value="Asp/Glu_race"/>
</dbReference>
<dbReference type="Pfam" id="PF01177">
    <property type="entry name" value="Asp_Glu_race"/>
    <property type="match status" value="1"/>
</dbReference>
<accession>A0ABW6M1V4</accession>
<evidence type="ECO:0000313" key="1">
    <source>
        <dbReference type="EMBL" id="MFE9600114.1"/>
    </source>
</evidence>
<proteinExistence type="predicted"/>
<comment type="caution">
    <text evidence="1">The sequence shown here is derived from an EMBL/GenBank/DDBJ whole genome shotgun (WGS) entry which is preliminary data.</text>
</comment>
<evidence type="ECO:0000313" key="2">
    <source>
        <dbReference type="Proteomes" id="UP001601303"/>
    </source>
</evidence>
<gene>
    <name evidence="1" type="ORF">ACFYNQ_16280</name>
</gene>
<dbReference type="InterPro" id="IPR015942">
    <property type="entry name" value="Asp/Glu/hydantoin_racemase"/>
</dbReference>
<reference evidence="1 2" key="1">
    <citation type="submission" date="2024-10" db="EMBL/GenBank/DDBJ databases">
        <title>The Natural Products Discovery Center: Release of the First 8490 Sequenced Strains for Exploring Actinobacteria Biosynthetic Diversity.</title>
        <authorList>
            <person name="Kalkreuter E."/>
            <person name="Kautsar S.A."/>
            <person name="Yang D."/>
            <person name="Bader C.D."/>
            <person name="Teijaro C.N."/>
            <person name="Fluegel L."/>
            <person name="Davis C.M."/>
            <person name="Simpson J.R."/>
            <person name="Lauterbach L."/>
            <person name="Steele A.D."/>
            <person name="Gui C."/>
            <person name="Meng S."/>
            <person name="Li G."/>
            <person name="Viehrig K."/>
            <person name="Ye F."/>
            <person name="Su P."/>
            <person name="Kiefer A.F."/>
            <person name="Nichols A."/>
            <person name="Cepeda A.J."/>
            <person name="Yan W."/>
            <person name="Fan B."/>
            <person name="Jiang Y."/>
            <person name="Adhikari A."/>
            <person name="Zheng C.-J."/>
            <person name="Schuster L."/>
            <person name="Cowan T.M."/>
            <person name="Smanski M.J."/>
            <person name="Chevrette M.G."/>
            <person name="De Carvalho L.P.S."/>
            <person name="Shen B."/>
        </authorList>
    </citation>
    <scope>NUCLEOTIDE SEQUENCE [LARGE SCALE GENOMIC DNA]</scope>
    <source>
        <strain evidence="1 2">NPDC006488</strain>
    </source>
</reference>
<dbReference type="RefSeq" id="WP_388106443.1">
    <property type="nucleotide sequence ID" value="NZ_JBIAHM010000005.1"/>
</dbReference>